<comment type="caution">
    <text evidence="2">The sequence shown here is derived from an EMBL/GenBank/DDBJ whole genome shotgun (WGS) entry which is preliminary data.</text>
</comment>
<evidence type="ECO:0000313" key="3">
    <source>
        <dbReference type="Proteomes" id="UP001596528"/>
    </source>
</evidence>
<dbReference type="RefSeq" id="WP_138790246.1">
    <property type="nucleotide sequence ID" value="NZ_JBHTGQ010000008.1"/>
</dbReference>
<name>A0ABW2V1U9_9BACL</name>
<accession>A0ABW2V1U9</accession>
<reference evidence="3" key="1">
    <citation type="journal article" date="2019" name="Int. J. Syst. Evol. Microbiol.">
        <title>The Global Catalogue of Microorganisms (GCM) 10K type strain sequencing project: providing services to taxonomists for standard genome sequencing and annotation.</title>
        <authorList>
            <consortium name="The Broad Institute Genomics Platform"/>
            <consortium name="The Broad Institute Genome Sequencing Center for Infectious Disease"/>
            <person name="Wu L."/>
            <person name="Ma J."/>
        </authorList>
    </citation>
    <scope>NUCLEOTIDE SEQUENCE [LARGE SCALE GENOMIC DNA]</scope>
    <source>
        <strain evidence="3">JCM 18657</strain>
    </source>
</reference>
<evidence type="ECO:0000256" key="1">
    <source>
        <dbReference type="SAM" id="MobiDB-lite"/>
    </source>
</evidence>
<evidence type="ECO:0000313" key="2">
    <source>
        <dbReference type="EMBL" id="MFC7748975.1"/>
    </source>
</evidence>
<sequence length="59" mass="7445">MYTCFETEKLWEFREAEWERLTRRDLMIRREPRAERYRPRPERPGQSMDAKNSKRFPPN</sequence>
<dbReference type="Proteomes" id="UP001596528">
    <property type="component" value="Unassembled WGS sequence"/>
</dbReference>
<organism evidence="2 3">
    <name type="scientific">Paenibacillus thermoaerophilus</name>
    <dbReference type="NCBI Taxonomy" id="1215385"/>
    <lineage>
        <taxon>Bacteria</taxon>
        <taxon>Bacillati</taxon>
        <taxon>Bacillota</taxon>
        <taxon>Bacilli</taxon>
        <taxon>Bacillales</taxon>
        <taxon>Paenibacillaceae</taxon>
        <taxon>Paenibacillus</taxon>
    </lineage>
</organism>
<protein>
    <submittedName>
        <fullName evidence="2">Uncharacterized protein</fullName>
    </submittedName>
</protein>
<gene>
    <name evidence="2" type="ORF">ACFQWB_03315</name>
</gene>
<feature type="region of interest" description="Disordered" evidence="1">
    <location>
        <begin position="30"/>
        <end position="59"/>
    </location>
</feature>
<proteinExistence type="predicted"/>
<dbReference type="EMBL" id="JBHTGQ010000008">
    <property type="protein sequence ID" value="MFC7748975.1"/>
    <property type="molecule type" value="Genomic_DNA"/>
</dbReference>
<keyword evidence="3" id="KW-1185">Reference proteome</keyword>
<feature type="compositionally biased region" description="Basic and acidic residues" evidence="1">
    <location>
        <begin position="30"/>
        <end position="43"/>
    </location>
</feature>